<sequence>MLAADIEYREEEQQFQTYQIYQKMRRLAFYRLYRTLKSPIFMGFAALIFAMFYIYFYQPHFPDELKRSYFDAPDSIITSQPIQRRSLNSSNTYDIGILLIVSEDVDLSEYRLAVDTLKCYAEVHHYGFHIEWVNNTWKEICGQKQFMFIRHCIASHLLHQHEWTLFLDADVAVLNPSRLIDSFVQENQHVDMVFFDRFFDWEIAAGSYLAKNSSYSKEFLMKFAATEFSLPDSFSGSDNGAIHWFFVEEFFGNDTSQLNPNDCHKIWGMSIDFDDIFVYEACCRLIMGETRIFHDPAGKGTVKVIPKGEAWMRDGWLTDTKWSPEVDFMLHGWKHSIEMPTIEEANAWSRASFRLKFGKWYRTIANSNFDLNSCSNGTITWQWWSSFMISKFEVQDLLTKKRVKVRQEFFEFQALIPKYLKKL</sequence>
<dbReference type="WBParaSite" id="ES5_v2.g23116.t1">
    <property type="protein sequence ID" value="ES5_v2.g23116.t1"/>
    <property type="gene ID" value="ES5_v2.g23116"/>
</dbReference>
<protein>
    <submittedName>
        <fullName evidence="2">Uncharacterized protein</fullName>
    </submittedName>
</protein>
<dbReference type="Proteomes" id="UP000887579">
    <property type="component" value="Unplaced"/>
</dbReference>
<name>A0AC34G0J8_9BILA</name>
<organism evidence="1 2">
    <name type="scientific">Panagrolaimus sp. ES5</name>
    <dbReference type="NCBI Taxonomy" id="591445"/>
    <lineage>
        <taxon>Eukaryota</taxon>
        <taxon>Metazoa</taxon>
        <taxon>Ecdysozoa</taxon>
        <taxon>Nematoda</taxon>
        <taxon>Chromadorea</taxon>
        <taxon>Rhabditida</taxon>
        <taxon>Tylenchina</taxon>
        <taxon>Panagrolaimomorpha</taxon>
        <taxon>Panagrolaimoidea</taxon>
        <taxon>Panagrolaimidae</taxon>
        <taxon>Panagrolaimus</taxon>
    </lineage>
</organism>
<accession>A0AC34G0J8</accession>
<evidence type="ECO:0000313" key="1">
    <source>
        <dbReference type="Proteomes" id="UP000887579"/>
    </source>
</evidence>
<reference evidence="2" key="1">
    <citation type="submission" date="2022-11" db="UniProtKB">
        <authorList>
            <consortium name="WormBaseParasite"/>
        </authorList>
    </citation>
    <scope>IDENTIFICATION</scope>
</reference>
<evidence type="ECO:0000313" key="2">
    <source>
        <dbReference type="WBParaSite" id="ES5_v2.g23116.t1"/>
    </source>
</evidence>
<proteinExistence type="predicted"/>